<feature type="transmembrane region" description="Helical" evidence="5">
    <location>
        <begin position="94"/>
        <end position="111"/>
    </location>
</feature>
<dbReference type="Proteomes" id="UP001165366">
    <property type="component" value="Unassembled WGS sequence"/>
</dbReference>
<feature type="domain" description="O-antigen ligase-related" evidence="6">
    <location>
        <begin position="184"/>
        <end position="326"/>
    </location>
</feature>
<dbReference type="GO" id="GO:0016874">
    <property type="term" value="F:ligase activity"/>
    <property type="evidence" value="ECO:0007669"/>
    <property type="project" value="UniProtKB-KW"/>
</dbReference>
<dbReference type="Pfam" id="PF04932">
    <property type="entry name" value="Wzy_C"/>
    <property type="match status" value="1"/>
</dbReference>
<protein>
    <submittedName>
        <fullName evidence="7">O-antigen ligase family protein</fullName>
    </submittedName>
</protein>
<proteinExistence type="predicted"/>
<evidence type="ECO:0000259" key="6">
    <source>
        <dbReference type="Pfam" id="PF04932"/>
    </source>
</evidence>
<keyword evidence="8" id="KW-1185">Reference proteome</keyword>
<dbReference type="RefSeq" id="WP_237856118.1">
    <property type="nucleotide sequence ID" value="NZ_JAKLWS010000039.1"/>
</dbReference>
<reference evidence="7" key="2">
    <citation type="submission" date="2024-05" db="EMBL/GenBank/DDBJ databases">
        <title>Rhodohalobacter halophilus gen. nov., sp. nov., a moderately halophilic member of the family Balneolaceae.</title>
        <authorList>
            <person name="Xia J."/>
        </authorList>
    </citation>
    <scope>NUCLEOTIDE SEQUENCE</scope>
    <source>
        <strain evidence="7">WB101</strain>
    </source>
</reference>
<reference evidence="7" key="1">
    <citation type="submission" date="2022-01" db="EMBL/GenBank/DDBJ databases">
        <authorList>
            <person name="Wang Y."/>
        </authorList>
    </citation>
    <scope>NUCLEOTIDE SEQUENCE</scope>
    <source>
        <strain evidence="7">WB101</strain>
    </source>
</reference>
<feature type="transmembrane region" description="Helical" evidence="5">
    <location>
        <begin position="350"/>
        <end position="366"/>
    </location>
</feature>
<dbReference type="PANTHER" id="PTHR37422:SF13">
    <property type="entry name" value="LIPOPOLYSACCHARIDE BIOSYNTHESIS PROTEIN PA4999-RELATED"/>
    <property type="match status" value="1"/>
</dbReference>
<feature type="transmembrane region" description="Helical" evidence="5">
    <location>
        <begin position="186"/>
        <end position="215"/>
    </location>
</feature>
<accession>A0ABS9KIJ4</accession>
<comment type="caution">
    <text evidence="7">The sequence shown here is derived from an EMBL/GenBank/DDBJ whole genome shotgun (WGS) entry which is preliminary data.</text>
</comment>
<feature type="transmembrane region" description="Helical" evidence="5">
    <location>
        <begin position="35"/>
        <end position="52"/>
    </location>
</feature>
<keyword evidence="4 5" id="KW-0472">Membrane</keyword>
<feature type="transmembrane region" description="Helical" evidence="5">
    <location>
        <begin position="312"/>
        <end position="338"/>
    </location>
</feature>
<feature type="transmembrane region" description="Helical" evidence="5">
    <location>
        <begin position="235"/>
        <end position="253"/>
    </location>
</feature>
<gene>
    <name evidence="7" type="ORF">L6773_19025</name>
</gene>
<evidence type="ECO:0000256" key="4">
    <source>
        <dbReference type="ARBA" id="ARBA00023136"/>
    </source>
</evidence>
<keyword evidence="7" id="KW-0436">Ligase</keyword>
<keyword evidence="3 5" id="KW-1133">Transmembrane helix</keyword>
<evidence type="ECO:0000256" key="5">
    <source>
        <dbReference type="SAM" id="Phobius"/>
    </source>
</evidence>
<dbReference type="EMBL" id="JAKLWS010000039">
    <property type="protein sequence ID" value="MCG2590674.1"/>
    <property type="molecule type" value="Genomic_DNA"/>
</dbReference>
<evidence type="ECO:0000313" key="7">
    <source>
        <dbReference type="EMBL" id="MCG2590674.1"/>
    </source>
</evidence>
<evidence type="ECO:0000256" key="1">
    <source>
        <dbReference type="ARBA" id="ARBA00004141"/>
    </source>
</evidence>
<feature type="transmembrane region" description="Helical" evidence="5">
    <location>
        <begin position="150"/>
        <end position="174"/>
    </location>
</feature>
<evidence type="ECO:0000256" key="3">
    <source>
        <dbReference type="ARBA" id="ARBA00022989"/>
    </source>
</evidence>
<dbReference type="InterPro" id="IPR007016">
    <property type="entry name" value="O-antigen_ligase-rel_domated"/>
</dbReference>
<dbReference type="InterPro" id="IPR051533">
    <property type="entry name" value="WaaL-like"/>
</dbReference>
<evidence type="ECO:0000313" key="8">
    <source>
        <dbReference type="Proteomes" id="UP001165366"/>
    </source>
</evidence>
<feature type="transmembrane region" description="Helical" evidence="5">
    <location>
        <begin position="372"/>
        <end position="392"/>
    </location>
</feature>
<feature type="transmembrane region" description="Helical" evidence="5">
    <location>
        <begin position="64"/>
        <end position="82"/>
    </location>
</feature>
<dbReference type="PANTHER" id="PTHR37422">
    <property type="entry name" value="TEICHURONIC ACID BIOSYNTHESIS PROTEIN TUAE"/>
    <property type="match status" value="1"/>
</dbReference>
<name>A0ABS9KIJ4_9BACT</name>
<feature type="transmembrane region" description="Helical" evidence="5">
    <location>
        <begin position="118"/>
        <end position="138"/>
    </location>
</feature>
<sequence length="399" mass="45162">MKFETLDRINGFSLALLAAMPIIRSDILAGGPVLLLIFPSFLLIATGLMKIYSKGTKIFDAYTVSYFYLIIVLFVYLIISASWNVNNVPVQQDILKILFLLFIALSVIISFNKESAYYFLKWIIIFAVFVTAMLFYQYLTTRSLRGYLDIGYLAWSQLIGMGAITSFSMLLFYPEYKGKKAAFITVFLYIGLAASLARGSLIVGVGLAVLMTLYYFKTNRKKSYSLTEWFKNKSLRILGFFSIGFVILAASQIERTAARFLDLLGGSLGGRENLWGNSIIGFLEAPLIGYGLGNSGIISVGRPDYYPHNLFLQVLVDGGIFPAILLIIICVYPVIRTYSFFKKYHLKSRLWIPVLAMYVFLFAEYFKSSNFYESRVFIAVAILLVIVTEKTIEKRTYSK</sequence>
<organism evidence="7 8">
    <name type="scientific">Rhodohalobacter sulfatireducens</name>
    <dbReference type="NCBI Taxonomy" id="2911366"/>
    <lineage>
        <taxon>Bacteria</taxon>
        <taxon>Pseudomonadati</taxon>
        <taxon>Balneolota</taxon>
        <taxon>Balneolia</taxon>
        <taxon>Balneolales</taxon>
        <taxon>Balneolaceae</taxon>
        <taxon>Rhodohalobacter</taxon>
    </lineage>
</organism>
<keyword evidence="2 5" id="KW-0812">Transmembrane</keyword>
<evidence type="ECO:0000256" key="2">
    <source>
        <dbReference type="ARBA" id="ARBA00022692"/>
    </source>
</evidence>
<comment type="subcellular location">
    <subcellularLocation>
        <location evidence="1">Membrane</location>
        <topology evidence="1">Multi-pass membrane protein</topology>
    </subcellularLocation>
</comment>